<dbReference type="Pfam" id="PF08238">
    <property type="entry name" value="Sel1"/>
    <property type="match status" value="3"/>
</dbReference>
<name>A0A9N8DCX0_9STRA</name>
<evidence type="ECO:0000313" key="4">
    <source>
        <dbReference type="Proteomes" id="UP001153069"/>
    </source>
</evidence>
<dbReference type="InterPro" id="IPR006597">
    <property type="entry name" value="Sel1-like"/>
</dbReference>
<evidence type="ECO:0000313" key="3">
    <source>
        <dbReference type="EMBL" id="CAB9499641.1"/>
    </source>
</evidence>
<dbReference type="InterPro" id="IPR003613">
    <property type="entry name" value="Ubox_domain"/>
</dbReference>
<dbReference type="SMART" id="SM00504">
    <property type="entry name" value="Ubox"/>
    <property type="match status" value="1"/>
</dbReference>
<feature type="domain" description="U-box" evidence="2">
    <location>
        <begin position="44"/>
        <end position="111"/>
    </location>
</feature>
<feature type="compositionally biased region" description="Basic and acidic residues" evidence="1">
    <location>
        <begin position="20"/>
        <end position="42"/>
    </location>
</feature>
<dbReference type="InterPro" id="IPR011990">
    <property type="entry name" value="TPR-like_helical_dom_sf"/>
</dbReference>
<dbReference type="Gene3D" id="1.25.40.10">
    <property type="entry name" value="Tetratricopeptide repeat domain"/>
    <property type="match status" value="1"/>
</dbReference>
<gene>
    <name evidence="3" type="ORF">SEMRO_65_G036920.1</name>
</gene>
<evidence type="ECO:0000256" key="1">
    <source>
        <dbReference type="SAM" id="MobiDB-lite"/>
    </source>
</evidence>
<dbReference type="PANTHER" id="PTHR46573:SF1">
    <property type="entry name" value="WD REPEAT, SAM AND U-BOX DOMAIN-CONTAINING PROTEIN 1"/>
    <property type="match status" value="1"/>
</dbReference>
<organism evidence="3 4">
    <name type="scientific">Seminavis robusta</name>
    <dbReference type="NCBI Taxonomy" id="568900"/>
    <lineage>
        <taxon>Eukaryota</taxon>
        <taxon>Sar</taxon>
        <taxon>Stramenopiles</taxon>
        <taxon>Ochrophyta</taxon>
        <taxon>Bacillariophyta</taxon>
        <taxon>Bacillariophyceae</taxon>
        <taxon>Bacillariophycidae</taxon>
        <taxon>Naviculales</taxon>
        <taxon>Naviculaceae</taxon>
        <taxon>Seminavis</taxon>
    </lineage>
</organism>
<reference evidence="3" key="1">
    <citation type="submission" date="2020-06" db="EMBL/GenBank/DDBJ databases">
        <authorList>
            <consortium name="Plant Systems Biology data submission"/>
        </authorList>
    </citation>
    <scope>NUCLEOTIDE SEQUENCE</scope>
    <source>
        <strain evidence="3">D6</strain>
    </source>
</reference>
<dbReference type="GO" id="GO:0004842">
    <property type="term" value="F:ubiquitin-protein transferase activity"/>
    <property type="evidence" value="ECO:0007669"/>
    <property type="project" value="InterPro"/>
</dbReference>
<dbReference type="InterPro" id="IPR052085">
    <property type="entry name" value="WD-SAM-U-box"/>
</dbReference>
<protein>
    <recommendedName>
        <fullName evidence="2">U-box domain-containing protein</fullName>
    </recommendedName>
</protein>
<dbReference type="SUPFAM" id="SSF81901">
    <property type="entry name" value="HCP-like"/>
    <property type="match status" value="1"/>
</dbReference>
<sequence>MRSEPPAYQTAQAPPKQHQVSRDDGSNHQHDESSKCQKKDPADDLICPITRELPWVPVNAADGRAYEEEAIKKYFSTQHAKSAPIRSLVTNEPMGETLIPAPHIKSLIATLIENDAIQGDAAQAWNKKAMLEKANEGLAMLKVAAGYCNGVDGFEWDRPNAYQWYQKSHGAGSVKGTARVGECLVKGIGVQISFTLGMMYLGQTAKAGSDLAAYLLGHAFAEGKYGMPVNEEKQFFGSRNAWGLVPTHT</sequence>
<dbReference type="SUPFAM" id="SSF57850">
    <property type="entry name" value="RING/U-box"/>
    <property type="match status" value="1"/>
</dbReference>
<dbReference type="AlphaFoldDB" id="A0A9N8DCX0"/>
<dbReference type="Proteomes" id="UP001153069">
    <property type="component" value="Unassembled WGS sequence"/>
</dbReference>
<dbReference type="PANTHER" id="PTHR46573">
    <property type="entry name" value="WD REPEAT, SAM AND U-BOX DOMAIN-CONTAINING PROTEIN 1"/>
    <property type="match status" value="1"/>
</dbReference>
<dbReference type="Gene3D" id="3.30.40.10">
    <property type="entry name" value="Zinc/RING finger domain, C3HC4 (zinc finger)"/>
    <property type="match status" value="1"/>
</dbReference>
<dbReference type="InterPro" id="IPR013083">
    <property type="entry name" value="Znf_RING/FYVE/PHD"/>
</dbReference>
<comment type="caution">
    <text evidence="3">The sequence shown here is derived from an EMBL/GenBank/DDBJ whole genome shotgun (WGS) entry which is preliminary data.</text>
</comment>
<feature type="region of interest" description="Disordered" evidence="1">
    <location>
        <begin position="1"/>
        <end position="42"/>
    </location>
</feature>
<dbReference type="EMBL" id="CAICTM010000064">
    <property type="protein sequence ID" value="CAB9499641.1"/>
    <property type="molecule type" value="Genomic_DNA"/>
</dbReference>
<proteinExistence type="predicted"/>
<keyword evidence="4" id="KW-1185">Reference proteome</keyword>
<evidence type="ECO:0000259" key="2">
    <source>
        <dbReference type="SMART" id="SM00504"/>
    </source>
</evidence>
<dbReference type="GO" id="GO:0016567">
    <property type="term" value="P:protein ubiquitination"/>
    <property type="evidence" value="ECO:0007669"/>
    <property type="project" value="InterPro"/>
</dbReference>
<accession>A0A9N8DCX0</accession>